<feature type="transmembrane region" description="Helical" evidence="7">
    <location>
        <begin position="263"/>
        <end position="288"/>
    </location>
</feature>
<dbReference type="Pfam" id="PF08448">
    <property type="entry name" value="PAS_4"/>
    <property type="match status" value="1"/>
</dbReference>
<evidence type="ECO:0000256" key="4">
    <source>
        <dbReference type="ARBA" id="ARBA00022989"/>
    </source>
</evidence>
<dbReference type="Gene3D" id="3.30.70.270">
    <property type="match status" value="1"/>
</dbReference>
<evidence type="ECO:0000256" key="1">
    <source>
        <dbReference type="ARBA" id="ARBA00004651"/>
    </source>
</evidence>
<dbReference type="InterPro" id="IPR007895">
    <property type="entry name" value="MASE1"/>
</dbReference>
<evidence type="ECO:0000256" key="3">
    <source>
        <dbReference type="ARBA" id="ARBA00022692"/>
    </source>
</evidence>
<reference evidence="12" key="1">
    <citation type="journal article" date="2019" name="Int. J. Syst. Evol. Microbiol.">
        <title>The Global Catalogue of Microorganisms (GCM) 10K type strain sequencing project: providing services to taxonomists for standard genome sequencing and annotation.</title>
        <authorList>
            <consortium name="The Broad Institute Genomics Platform"/>
            <consortium name="The Broad Institute Genome Sequencing Center for Infectious Disease"/>
            <person name="Wu L."/>
            <person name="Ma J."/>
        </authorList>
    </citation>
    <scope>NUCLEOTIDE SEQUENCE [LARGE SCALE GENOMIC DNA]</scope>
    <source>
        <strain evidence="12">NBRC 111980</strain>
    </source>
</reference>
<dbReference type="CDD" id="cd01949">
    <property type="entry name" value="GGDEF"/>
    <property type="match status" value="1"/>
</dbReference>
<feature type="domain" description="PAS" evidence="8">
    <location>
        <begin position="426"/>
        <end position="496"/>
    </location>
</feature>
<feature type="compositionally biased region" description="Basic and acidic residues" evidence="6">
    <location>
        <begin position="729"/>
        <end position="739"/>
    </location>
</feature>
<dbReference type="InterPro" id="IPR035965">
    <property type="entry name" value="PAS-like_dom_sf"/>
</dbReference>
<evidence type="ECO:0000259" key="8">
    <source>
        <dbReference type="PROSITE" id="PS50112"/>
    </source>
</evidence>
<dbReference type="InterPro" id="IPR000014">
    <property type="entry name" value="PAS"/>
</dbReference>
<dbReference type="PANTHER" id="PTHR44757:SF2">
    <property type="entry name" value="BIOFILM ARCHITECTURE MAINTENANCE PROTEIN MBAA"/>
    <property type="match status" value="1"/>
</dbReference>
<dbReference type="Gene3D" id="3.30.450.20">
    <property type="entry name" value="PAS domain"/>
    <property type="match status" value="2"/>
</dbReference>
<dbReference type="InterPro" id="IPR000700">
    <property type="entry name" value="PAS-assoc_C"/>
</dbReference>
<evidence type="ECO:0008006" key="13">
    <source>
        <dbReference type="Google" id="ProtNLM"/>
    </source>
</evidence>
<keyword evidence="3 7" id="KW-0812">Transmembrane</keyword>
<proteinExistence type="predicted"/>
<dbReference type="EMBL" id="BSOB01000013">
    <property type="protein sequence ID" value="GLQ92826.1"/>
    <property type="molecule type" value="Genomic_DNA"/>
</dbReference>
<dbReference type="InterPro" id="IPR013655">
    <property type="entry name" value="PAS_fold_3"/>
</dbReference>
<dbReference type="Pfam" id="PF00990">
    <property type="entry name" value="GGDEF"/>
    <property type="match status" value="1"/>
</dbReference>
<feature type="domain" description="PAC" evidence="9">
    <location>
        <begin position="372"/>
        <end position="425"/>
    </location>
</feature>
<feature type="transmembrane region" description="Helical" evidence="7">
    <location>
        <begin position="195"/>
        <end position="217"/>
    </location>
</feature>
<feature type="transmembrane region" description="Helical" evidence="7">
    <location>
        <begin position="12"/>
        <end position="31"/>
    </location>
</feature>
<feature type="transmembrane region" description="Helical" evidence="7">
    <location>
        <begin position="229"/>
        <end position="251"/>
    </location>
</feature>
<evidence type="ECO:0000256" key="6">
    <source>
        <dbReference type="SAM" id="MobiDB-lite"/>
    </source>
</evidence>
<dbReference type="InterPro" id="IPR043128">
    <property type="entry name" value="Rev_trsase/Diguanyl_cyclase"/>
</dbReference>
<dbReference type="SMART" id="SM00091">
    <property type="entry name" value="PAS"/>
    <property type="match status" value="2"/>
</dbReference>
<gene>
    <name evidence="11" type="ORF">GCM10007901_17770</name>
</gene>
<evidence type="ECO:0000256" key="5">
    <source>
        <dbReference type="ARBA" id="ARBA00023136"/>
    </source>
</evidence>
<dbReference type="SUPFAM" id="SSF55785">
    <property type="entry name" value="PYP-like sensor domain (PAS domain)"/>
    <property type="match status" value="2"/>
</dbReference>
<dbReference type="InterPro" id="IPR000160">
    <property type="entry name" value="GGDEF_dom"/>
</dbReference>
<name>A0ABQ5XQI0_9GAMM</name>
<evidence type="ECO:0000256" key="2">
    <source>
        <dbReference type="ARBA" id="ARBA00022475"/>
    </source>
</evidence>
<keyword evidence="4 7" id="KW-1133">Transmembrane helix</keyword>
<dbReference type="InterPro" id="IPR052155">
    <property type="entry name" value="Biofilm_reg_signaling"/>
</dbReference>
<evidence type="ECO:0000313" key="11">
    <source>
        <dbReference type="EMBL" id="GLQ92826.1"/>
    </source>
</evidence>
<feature type="domain" description="PAS" evidence="8">
    <location>
        <begin position="300"/>
        <end position="369"/>
    </location>
</feature>
<comment type="caution">
    <text evidence="11">The sequence shown here is derived from an EMBL/GenBank/DDBJ whole genome shotgun (WGS) entry which is preliminary data.</text>
</comment>
<organism evidence="11 12">
    <name type="scientific">Dyella acidisoli</name>
    <dbReference type="NCBI Taxonomy" id="1867834"/>
    <lineage>
        <taxon>Bacteria</taxon>
        <taxon>Pseudomonadati</taxon>
        <taxon>Pseudomonadota</taxon>
        <taxon>Gammaproteobacteria</taxon>
        <taxon>Lysobacterales</taxon>
        <taxon>Rhodanobacteraceae</taxon>
        <taxon>Dyella</taxon>
    </lineage>
</organism>
<keyword evidence="12" id="KW-1185">Reference proteome</keyword>
<dbReference type="NCBIfam" id="TIGR00254">
    <property type="entry name" value="GGDEF"/>
    <property type="match status" value="1"/>
</dbReference>
<protein>
    <recommendedName>
        <fullName evidence="13">Sensor domain-containing diguanylate cyclase</fullName>
    </recommendedName>
</protein>
<feature type="transmembrane region" description="Helical" evidence="7">
    <location>
        <begin position="156"/>
        <end position="175"/>
    </location>
</feature>
<keyword evidence="2" id="KW-1003">Cell membrane</keyword>
<evidence type="ECO:0000256" key="7">
    <source>
        <dbReference type="SAM" id="Phobius"/>
    </source>
</evidence>
<dbReference type="NCBIfam" id="TIGR00229">
    <property type="entry name" value="sensory_box"/>
    <property type="match status" value="2"/>
</dbReference>
<dbReference type="RefSeq" id="WP_284320560.1">
    <property type="nucleotide sequence ID" value="NZ_BSOB01000013.1"/>
</dbReference>
<dbReference type="InterPro" id="IPR029787">
    <property type="entry name" value="Nucleotide_cyclase"/>
</dbReference>
<dbReference type="CDD" id="cd00130">
    <property type="entry name" value="PAS"/>
    <property type="match status" value="2"/>
</dbReference>
<evidence type="ECO:0000259" key="9">
    <source>
        <dbReference type="PROSITE" id="PS50113"/>
    </source>
</evidence>
<dbReference type="Pfam" id="PF08447">
    <property type="entry name" value="PAS_3"/>
    <property type="match status" value="1"/>
</dbReference>
<sequence length="739" mass="82134">MSARRAPYELWPIVAAFVLSGGLSFYALALARANHTPVVLWLANGALIGWLVQKPLSRSWPLLASAFLGLVLAKLCLGDPLASTLLIGPCHALETVIVSEAIRRRFPHLSPRTRFMDLARVGVVSALIGSALCALGMMSILHLWSGADVLVSLNTLFRAHFVGMIIAGSTSLVMVTPSLRHIEPGRIWVLVRDLLLMTAVTVGVFVESHIPMVFMIYPPLLLLVFRHRFVGMVMGMTILSLVVGLVTTLNVGPFNLVAGVTPAFHVVMAQVFIGVSCFVALPIALALADQDRLRNRMHESELRYRMLAEHSGDLVMRIRTNGDRMYVSPSVKELLGWEVEDFLKPRPDLIHPDDRERIAAEVCKLRAQGGTTTATYRLQHKDGHYLWIEAFARLVPSPDGDGAMDIIYTGRNVTERVRIEQALLESQAQLRTITDNMPAVIARIDTTWRYTYVNRFVEQIFGKTPAQVVGRTVRQVHGDAVYDRLKHYLERACAGESMLFEYEVKHHDKRLHFQAHYVPDLDADGKVRGVYELTTEITHIKNVEHELLRLAHQDALTGLANRRYFSERVPALLDMAQQHNAPVLLALVDIDNFKSINDTYGHAIGDIVLAEVGRCLQKLVREGEMVARIGGDEFVVLSCDFGNVRHANAFTQSLWERLHMMVDAGVAQVAVKMCVGAAVCKDEGSVDGLMKLADEALYQAKEAGRDTYRVLTRGFNGGGNDKGNSNSHRPNEEVKVRQA</sequence>
<dbReference type="PROSITE" id="PS50113">
    <property type="entry name" value="PAC"/>
    <property type="match status" value="1"/>
</dbReference>
<feature type="region of interest" description="Disordered" evidence="6">
    <location>
        <begin position="715"/>
        <end position="739"/>
    </location>
</feature>
<dbReference type="Pfam" id="PF05231">
    <property type="entry name" value="MASE1"/>
    <property type="match status" value="1"/>
</dbReference>
<accession>A0ABQ5XQI0</accession>
<dbReference type="SMART" id="SM00267">
    <property type="entry name" value="GGDEF"/>
    <property type="match status" value="1"/>
</dbReference>
<dbReference type="InterPro" id="IPR013656">
    <property type="entry name" value="PAS_4"/>
</dbReference>
<feature type="transmembrane region" description="Helical" evidence="7">
    <location>
        <begin position="122"/>
        <end position="144"/>
    </location>
</feature>
<dbReference type="SUPFAM" id="SSF55073">
    <property type="entry name" value="Nucleotide cyclase"/>
    <property type="match status" value="1"/>
</dbReference>
<dbReference type="Proteomes" id="UP001156670">
    <property type="component" value="Unassembled WGS sequence"/>
</dbReference>
<evidence type="ECO:0000259" key="10">
    <source>
        <dbReference type="PROSITE" id="PS50887"/>
    </source>
</evidence>
<dbReference type="PROSITE" id="PS50887">
    <property type="entry name" value="GGDEF"/>
    <property type="match status" value="1"/>
</dbReference>
<dbReference type="PROSITE" id="PS50112">
    <property type="entry name" value="PAS"/>
    <property type="match status" value="2"/>
</dbReference>
<dbReference type="PANTHER" id="PTHR44757">
    <property type="entry name" value="DIGUANYLATE CYCLASE DGCP"/>
    <property type="match status" value="1"/>
</dbReference>
<keyword evidence="5 7" id="KW-0472">Membrane</keyword>
<evidence type="ECO:0000313" key="12">
    <source>
        <dbReference type="Proteomes" id="UP001156670"/>
    </source>
</evidence>
<feature type="domain" description="GGDEF" evidence="10">
    <location>
        <begin position="581"/>
        <end position="713"/>
    </location>
</feature>
<comment type="subcellular location">
    <subcellularLocation>
        <location evidence="1">Cell membrane</location>
        <topology evidence="1">Multi-pass membrane protein</topology>
    </subcellularLocation>
</comment>